<comment type="caution">
    <text evidence="1">The sequence shown here is derived from an EMBL/GenBank/DDBJ whole genome shotgun (WGS) entry which is preliminary data.</text>
</comment>
<evidence type="ECO:0000313" key="1">
    <source>
        <dbReference type="EMBL" id="KKK92440.1"/>
    </source>
</evidence>
<dbReference type="EMBL" id="LAZR01048209">
    <property type="protein sequence ID" value="KKK92440.1"/>
    <property type="molecule type" value="Genomic_DNA"/>
</dbReference>
<name>A0A0F9A2U9_9ZZZZ</name>
<protein>
    <submittedName>
        <fullName evidence="1">Uncharacterized protein</fullName>
    </submittedName>
</protein>
<dbReference type="AlphaFoldDB" id="A0A0F9A2U9"/>
<feature type="non-terminal residue" evidence="1">
    <location>
        <position position="190"/>
    </location>
</feature>
<organism evidence="1">
    <name type="scientific">marine sediment metagenome</name>
    <dbReference type="NCBI Taxonomy" id="412755"/>
    <lineage>
        <taxon>unclassified sequences</taxon>
        <taxon>metagenomes</taxon>
        <taxon>ecological metagenomes</taxon>
    </lineage>
</organism>
<sequence>MAQTGQQTSYSATLSEKRVVTDRLLMTQPMDLVAVNALGLNNESSFGFDNGPGGPNQPYEWLSDTHALRTSAVNSSALTSLSTSTAVIVDHGNRFQEGDVILIGAEYMLVTTVSTNTLTVTRSYGGNNTTHSDGAAVTIVGRNRIEGTNSSDSQYTEPTSATNAVAILHSEIDISRSAGNLQRYGIGDLV</sequence>
<proteinExistence type="predicted"/>
<gene>
    <name evidence="1" type="ORF">LCGC14_2702900</name>
</gene>
<reference evidence="1" key="1">
    <citation type="journal article" date="2015" name="Nature">
        <title>Complex archaea that bridge the gap between prokaryotes and eukaryotes.</title>
        <authorList>
            <person name="Spang A."/>
            <person name="Saw J.H."/>
            <person name="Jorgensen S.L."/>
            <person name="Zaremba-Niedzwiedzka K."/>
            <person name="Martijn J."/>
            <person name="Lind A.E."/>
            <person name="van Eijk R."/>
            <person name="Schleper C."/>
            <person name="Guy L."/>
            <person name="Ettema T.J."/>
        </authorList>
    </citation>
    <scope>NUCLEOTIDE SEQUENCE</scope>
</reference>
<accession>A0A0F9A2U9</accession>